<keyword evidence="1" id="KW-1133">Transmembrane helix</keyword>
<dbReference type="Proteomes" id="UP001465755">
    <property type="component" value="Unassembled WGS sequence"/>
</dbReference>
<protein>
    <submittedName>
        <fullName evidence="2">Uncharacterized protein</fullName>
    </submittedName>
</protein>
<keyword evidence="1" id="KW-0472">Membrane</keyword>
<dbReference type="AlphaFoldDB" id="A0AAW1P0I7"/>
<dbReference type="PANTHER" id="PTHR35100:SF1">
    <property type="entry name" value="F15H11.13 PROTEIN"/>
    <property type="match status" value="1"/>
</dbReference>
<proteinExistence type="predicted"/>
<name>A0AAW1P0I7_9CHLO</name>
<sequence length="237" mass="25673">MSLKCADGDDRRKQGSRLRRHIESVGKTGSLQDLVEASKSALLLLGSCCHPKGPGVCDHNRVERVVNIATSLPYLYLGQKIARRRKSKAGRLWGASIAGVGVGSMAFHSTCGDWKPIGRAFDYRMIAVSSTMLLRAVDPRVPKAALYAACALMPFQPLIVTSTNILALEAMFHKKAKHNPSLRSGQRRHLAAGAVGAACFGIEDIQPKFPFIHAAWHLLSTYGIATTEPFVALQDPA</sequence>
<feature type="transmembrane region" description="Helical" evidence="1">
    <location>
        <begin position="89"/>
        <end position="107"/>
    </location>
</feature>
<evidence type="ECO:0000256" key="1">
    <source>
        <dbReference type="SAM" id="Phobius"/>
    </source>
</evidence>
<feature type="transmembrane region" description="Helical" evidence="1">
    <location>
        <begin position="144"/>
        <end position="168"/>
    </location>
</feature>
<evidence type="ECO:0000313" key="3">
    <source>
        <dbReference type="Proteomes" id="UP001465755"/>
    </source>
</evidence>
<evidence type="ECO:0000313" key="2">
    <source>
        <dbReference type="EMBL" id="KAK9803538.1"/>
    </source>
</evidence>
<keyword evidence="1" id="KW-0812">Transmembrane</keyword>
<organism evidence="2 3">
    <name type="scientific">Symbiochloris irregularis</name>
    <dbReference type="NCBI Taxonomy" id="706552"/>
    <lineage>
        <taxon>Eukaryota</taxon>
        <taxon>Viridiplantae</taxon>
        <taxon>Chlorophyta</taxon>
        <taxon>core chlorophytes</taxon>
        <taxon>Trebouxiophyceae</taxon>
        <taxon>Trebouxiales</taxon>
        <taxon>Trebouxiaceae</taxon>
        <taxon>Symbiochloris</taxon>
    </lineage>
</organism>
<comment type="caution">
    <text evidence="2">The sequence shown here is derived from an EMBL/GenBank/DDBJ whole genome shotgun (WGS) entry which is preliminary data.</text>
</comment>
<accession>A0AAW1P0I7</accession>
<reference evidence="2 3" key="1">
    <citation type="journal article" date="2024" name="Nat. Commun.">
        <title>Phylogenomics reveals the evolutionary origins of lichenization in chlorophyte algae.</title>
        <authorList>
            <person name="Puginier C."/>
            <person name="Libourel C."/>
            <person name="Otte J."/>
            <person name="Skaloud P."/>
            <person name="Haon M."/>
            <person name="Grisel S."/>
            <person name="Petersen M."/>
            <person name="Berrin J.G."/>
            <person name="Delaux P.M."/>
            <person name="Dal Grande F."/>
            <person name="Keller J."/>
        </authorList>
    </citation>
    <scope>NUCLEOTIDE SEQUENCE [LARGE SCALE GENOMIC DNA]</scope>
    <source>
        <strain evidence="2 3">SAG 2036</strain>
    </source>
</reference>
<dbReference type="EMBL" id="JALJOQ010000058">
    <property type="protein sequence ID" value="KAK9803538.1"/>
    <property type="molecule type" value="Genomic_DNA"/>
</dbReference>
<gene>
    <name evidence="2" type="ORF">WJX73_005690</name>
</gene>
<keyword evidence="3" id="KW-1185">Reference proteome</keyword>
<dbReference type="PANTHER" id="PTHR35100">
    <property type="entry name" value="FOLD PROTEIN"/>
    <property type="match status" value="1"/>
</dbReference>